<gene>
    <name evidence="1" type="ORF">DERYTH_LOCUS3690</name>
</gene>
<evidence type="ECO:0000313" key="2">
    <source>
        <dbReference type="Proteomes" id="UP000789405"/>
    </source>
</evidence>
<keyword evidence="2" id="KW-1185">Reference proteome</keyword>
<protein>
    <submittedName>
        <fullName evidence="1">1307_t:CDS:1</fullName>
    </submittedName>
</protein>
<organism evidence="1 2">
    <name type="scientific">Dentiscutata erythropus</name>
    <dbReference type="NCBI Taxonomy" id="1348616"/>
    <lineage>
        <taxon>Eukaryota</taxon>
        <taxon>Fungi</taxon>
        <taxon>Fungi incertae sedis</taxon>
        <taxon>Mucoromycota</taxon>
        <taxon>Glomeromycotina</taxon>
        <taxon>Glomeromycetes</taxon>
        <taxon>Diversisporales</taxon>
        <taxon>Gigasporaceae</taxon>
        <taxon>Dentiscutata</taxon>
    </lineage>
</organism>
<feature type="non-terminal residue" evidence="1">
    <location>
        <position position="1"/>
    </location>
</feature>
<dbReference type="Proteomes" id="UP000789405">
    <property type="component" value="Unassembled WGS sequence"/>
</dbReference>
<evidence type="ECO:0000313" key="1">
    <source>
        <dbReference type="EMBL" id="CAG8517286.1"/>
    </source>
</evidence>
<comment type="caution">
    <text evidence="1">The sequence shown here is derived from an EMBL/GenBank/DDBJ whole genome shotgun (WGS) entry which is preliminary data.</text>
</comment>
<sequence>YVFMSYLLIKLVIADANSYKVVVSDKFSVFRFDAFEFDTRRSKQC</sequence>
<proteinExistence type="predicted"/>
<dbReference type="EMBL" id="CAJVPY010001332">
    <property type="protein sequence ID" value="CAG8517286.1"/>
    <property type="molecule type" value="Genomic_DNA"/>
</dbReference>
<accession>A0A9N9A4G7</accession>
<name>A0A9N9A4G7_9GLOM</name>
<dbReference type="AlphaFoldDB" id="A0A9N9A4G7"/>
<reference evidence="1" key="1">
    <citation type="submission" date="2021-06" db="EMBL/GenBank/DDBJ databases">
        <authorList>
            <person name="Kallberg Y."/>
            <person name="Tangrot J."/>
            <person name="Rosling A."/>
        </authorList>
    </citation>
    <scope>NUCLEOTIDE SEQUENCE</scope>
    <source>
        <strain evidence="1">MA453B</strain>
    </source>
</reference>